<dbReference type="InterPro" id="IPR001242">
    <property type="entry name" value="Condensation_dom"/>
</dbReference>
<dbReference type="InterPro" id="IPR020806">
    <property type="entry name" value="PKS_PP-bd"/>
</dbReference>
<dbReference type="Pfam" id="PF00668">
    <property type="entry name" value="Condensation"/>
    <property type="match status" value="1"/>
</dbReference>
<protein>
    <submittedName>
        <fullName evidence="5">Non-ribosomal peptide synthetase</fullName>
    </submittedName>
</protein>
<reference evidence="5 6" key="1">
    <citation type="submission" date="2018-01" db="EMBL/GenBank/DDBJ databases">
        <title>Draft genome sequence of Streptomyces sp. 13K301.</title>
        <authorList>
            <person name="Sahin N."/>
            <person name="Saygin H."/>
            <person name="Ay H."/>
        </authorList>
    </citation>
    <scope>NUCLEOTIDE SEQUENCE [LARGE SCALE GENOMIC DNA]</scope>
    <source>
        <strain evidence="5 6">13K301</strain>
    </source>
</reference>
<dbReference type="GO" id="GO:0017000">
    <property type="term" value="P:antibiotic biosynthetic process"/>
    <property type="evidence" value="ECO:0007669"/>
    <property type="project" value="UniProtKB-ARBA"/>
</dbReference>
<evidence type="ECO:0000256" key="1">
    <source>
        <dbReference type="ARBA" id="ARBA00001957"/>
    </source>
</evidence>
<gene>
    <name evidence="5" type="ORF">C1J00_40825</name>
</gene>
<evidence type="ECO:0000256" key="2">
    <source>
        <dbReference type="ARBA" id="ARBA00022450"/>
    </source>
</evidence>
<dbReference type="Gene3D" id="3.30.559.10">
    <property type="entry name" value="Chloramphenicol acetyltransferase-like domain"/>
    <property type="match status" value="1"/>
</dbReference>
<feature type="non-terminal residue" evidence="5">
    <location>
        <position position="1"/>
    </location>
</feature>
<dbReference type="Proteomes" id="UP000235943">
    <property type="component" value="Unassembled WGS sequence"/>
</dbReference>
<dbReference type="InterPro" id="IPR036736">
    <property type="entry name" value="ACP-like_sf"/>
</dbReference>
<dbReference type="NCBIfam" id="TIGR01720">
    <property type="entry name" value="NRPS-para261"/>
    <property type="match status" value="1"/>
</dbReference>
<comment type="caution">
    <text evidence="5">The sequence shown here is derived from an EMBL/GenBank/DDBJ whole genome shotgun (WGS) entry which is preliminary data.</text>
</comment>
<dbReference type="SUPFAM" id="SSF47336">
    <property type="entry name" value="ACP-like"/>
    <property type="match status" value="1"/>
</dbReference>
<dbReference type="CDD" id="cd19534">
    <property type="entry name" value="E_NRPS"/>
    <property type="match status" value="1"/>
</dbReference>
<keyword evidence="6" id="KW-1185">Reference proteome</keyword>
<dbReference type="RefSeq" id="WP_245936709.1">
    <property type="nucleotide sequence ID" value="NZ_POUC01000639.1"/>
</dbReference>
<dbReference type="InterPro" id="IPR023213">
    <property type="entry name" value="CAT-like_dom_sf"/>
</dbReference>
<dbReference type="InterPro" id="IPR006162">
    <property type="entry name" value="Ppantetheine_attach_site"/>
</dbReference>
<accession>A0A2N8TCH9</accession>
<dbReference type="InterPro" id="IPR009081">
    <property type="entry name" value="PP-bd_ACP"/>
</dbReference>
<dbReference type="FunFam" id="1.10.1200.10:FF:000005">
    <property type="entry name" value="Nonribosomal peptide synthetase 1"/>
    <property type="match status" value="1"/>
</dbReference>
<dbReference type="PANTHER" id="PTHR45398">
    <property type="match status" value="1"/>
</dbReference>
<evidence type="ECO:0000313" key="6">
    <source>
        <dbReference type="Proteomes" id="UP000235943"/>
    </source>
</evidence>
<dbReference type="GO" id="GO:0003824">
    <property type="term" value="F:catalytic activity"/>
    <property type="evidence" value="ECO:0007669"/>
    <property type="project" value="InterPro"/>
</dbReference>
<comment type="cofactor">
    <cofactor evidence="1">
        <name>pantetheine 4'-phosphate</name>
        <dbReference type="ChEBI" id="CHEBI:47942"/>
    </cofactor>
</comment>
<dbReference type="PROSITE" id="PS50075">
    <property type="entry name" value="CARRIER"/>
    <property type="match status" value="1"/>
</dbReference>
<dbReference type="InterPro" id="IPR010060">
    <property type="entry name" value="NRPS_synth"/>
</dbReference>
<dbReference type="Gene3D" id="1.10.1200.10">
    <property type="entry name" value="ACP-like"/>
    <property type="match status" value="1"/>
</dbReference>
<dbReference type="SMART" id="SM00823">
    <property type="entry name" value="PKS_PP"/>
    <property type="match status" value="1"/>
</dbReference>
<name>A0A2N8TCH9_9ACTN</name>
<dbReference type="Pfam" id="PF00550">
    <property type="entry name" value="PP-binding"/>
    <property type="match status" value="1"/>
</dbReference>
<evidence type="ECO:0000313" key="5">
    <source>
        <dbReference type="EMBL" id="PNG16644.1"/>
    </source>
</evidence>
<dbReference type="GO" id="GO:0008610">
    <property type="term" value="P:lipid biosynthetic process"/>
    <property type="evidence" value="ECO:0007669"/>
    <property type="project" value="UniProtKB-ARBA"/>
</dbReference>
<dbReference type="Gene3D" id="3.30.559.30">
    <property type="entry name" value="Nonribosomal peptide synthetase, condensation domain"/>
    <property type="match status" value="1"/>
</dbReference>
<evidence type="ECO:0000259" key="4">
    <source>
        <dbReference type="PROSITE" id="PS50075"/>
    </source>
</evidence>
<organism evidence="5 6">
    <name type="scientific">Streptomyces cahuitamycinicus</name>
    <dbReference type="NCBI Taxonomy" id="2070367"/>
    <lineage>
        <taxon>Bacteria</taxon>
        <taxon>Bacillati</taxon>
        <taxon>Actinomycetota</taxon>
        <taxon>Actinomycetes</taxon>
        <taxon>Kitasatosporales</taxon>
        <taxon>Streptomycetaceae</taxon>
        <taxon>Streptomyces</taxon>
    </lineage>
</organism>
<dbReference type="SUPFAM" id="SSF52777">
    <property type="entry name" value="CoA-dependent acyltransferases"/>
    <property type="match status" value="2"/>
</dbReference>
<keyword evidence="3" id="KW-0597">Phosphoprotein</keyword>
<dbReference type="EMBL" id="POUC01000639">
    <property type="protein sequence ID" value="PNG16644.1"/>
    <property type="molecule type" value="Genomic_DNA"/>
</dbReference>
<evidence type="ECO:0000256" key="3">
    <source>
        <dbReference type="ARBA" id="ARBA00022553"/>
    </source>
</evidence>
<dbReference type="AlphaFoldDB" id="A0A2N8TCH9"/>
<dbReference type="GO" id="GO:0031177">
    <property type="term" value="F:phosphopantetheine binding"/>
    <property type="evidence" value="ECO:0007669"/>
    <property type="project" value="InterPro"/>
</dbReference>
<keyword evidence="2" id="KW-0596">Phosphopantetheine</keyword>
<dbReference type="PANTHER" id="PTHR45398:SF1">
    <property type="entry name" value="ENZYME, PUTATIVE (JCVI)-RELATED"/>
    <property type="match status" value="1"/>
</dbReference>
<proteinExistence type="predicted"/>
<feature type="domain" description="Carrier" evidence="4">
    <location>
        <begin position="28"/>
        <end position="102"/>
    </location>
</feature>
<dbReference type="PROSITE" id="PS00012">
    <property type="entry name" value="PHOSPHOPANTETHEINE"/>
    <property type="match status" value="1"/>
</dbReference>
<sequence>SLVGSEMCISDSPHPGTRTEQVATAYEAPHNETQEALAGIWADVLGLEKVGIHDNFFELGGDSILSIQVISHARRTGLHLTSKLMFVHQTIAELASAVERAGADATVVGDEAPEGSGRVELTPVQRWFLAEHPSAPDHYAMSVHLSLAPDTDPVVLGRALEAVVGHHDALRMRYAMDDAGGWVQEYGERPEGLLGVRDLTAAADIEQALDDAALEAQHALDLRSGTVVRGVFLRMPDAAPPRLFLAVHHLVMDGVSWRIVLEDLAVAYQELAAGRPAALGAKSSSYRTWSRRLAELVRSGGLDHETAYWRKAVSASVEIPCDGPAASTYGEVTVESSTLDRSVTEALLQRVPGAFRTRINDVLLTALGRVLRDWAGAPVTIALEGHGREELFDDVDLSRTVGWFTTIYPVTLDVAEGPWETALKAVKKTLRRLPGRGLGFGALRYLSEPGSAAHTALAAAPHPKISFNYLGQWDGTADGDGLIRGRLDALGADQAPGGPRPHLIDIVAAVSDGELRVDWLYAPSAHSPATVRALADDFATALRQIAVAAGN</sequence>